<proteinExistence type="predicted"/>
<gene>
    <name evidence="1" type="ORF">JHL16_02285</name>
</gene>
<sequence length="511" mass="57096">MSIKTVGIAGTGLIGAGWAARLLIRGYDVIAYDVVPEAEAKLRAAIDVAWPSMIRLLNTPKVKKGKLSFTIDLKEMASKVDFIHEAAPEREALKIKLFKDLDALSRPDVIIASSSSGFLPSRLQSECAHPERVIIAHPFNPVYLLPLVETVPGDKTSSEAMDRAGKYFEAVGMHVLRLKKEIDGYICDRLQEALWREALHVLDKDIGTTADIDDSIVYSAGMRWAFMGSFLTYHAAGGPGGMRAFINQFDPTLDLPWTDLKYPKWNDALEKRLVEGCEAQADGLTVAEIEAKRNDVLVDMMHLFKQHKVGAGLVLAREEERRLKALKRWKKGAKVGGPLALHHGTVMTSWVDYNNHMQDAYYLVAFGDGLDAFFRYIGDDEAYRVSGLTFFTAETHLNYYREMKAGEPFTIETQLVGLDEKRMHLFHRMLHGKTGELVATNEIMQLHVDQKAGKVSPMRADIFEALSAVWAEHKKLKAPAELGRVMNVPKKTKPAAKKKPAVKKKAAKKKR</sequence>
<dbReference type="EMBL" id="JAENHL010000004">
    <property type="protein sequence ID" value="MBK1865166.1"/>
    <property type="molecule type" value="Genomic_DNA"/>
</dbReference>
<evidence type="ECO:0000313" key="2">
    <source>
        <dbReference type="Proteomes" id="UP000616151"/>
    </source>
</evidence>
<protein>
    <submittedName>
        <fullName evidence="1">Thioesterase family protein</fullName>
    </submittedName>
</protein>
<reference evidence="1" key="1">
    <citation type="submission" date="2021-01" db="EMBL/GenBank/DDBJ databases">
        <authorList>
            <person name="Sun Q."/>
        </authorList>
    </citation>
    <scope>NUCLEOTIDE SEQUENCE</scope>
    <source>
        <strain evidence="1">YIM B02566</strain>
    </source>
</reference>
<accession>A0ACC5QXP4</accession>
<evidence type="ECO:0000313" key="1">
    <source>
        <dbReference type="EMBL" id="MBK1865166.1"/>
    </source>
</evidence>
<keyword evidence="2" id="KW-1185">Reference proteome</keyword>
<name>A0ACC5QXP4_9HYPH</name>
<comment type="caution">
    <text evidence="1">The sequence shown here is derived from an EMBL/GenBank/DDBJ whole genome shotgun (WGS) entry which is preliminary data.</text>
</comment>
<dbReference type="Proteomes" id="UP000616151">
    <property type="component" value="Unassembled WGS sequence"/>
</dbReference>
<organism evidence="1 2">
    <name type="scientific">Taklimakanibacter albus</name>
    <dbReference type="NCBI Taxonomy" id="2800327"/>
    <lineage>
        <taxon>Bacteria</taxon>
        <taxon>Pseudomonadati</taxon>
        <taxon>Pseudomonadota</taxon>
        <taxon>Alphaproteobacteria</taxon>
        <taxon>Hyphomicrobiales</taxon>
        <taxon>Aestuariivirgaceae</taxon>
        <taxon>Taklimakanibacter</taxon>
    </lineage>
</organism>